<dbReference type="InterPro" id="IPR011990">
    <property type="entry name" value="TPR-like_helical_dom_sf"/>
</dbReference>
<evidence type="ECO:0000313" key="3">
    <source>
        <dbReference type="Proteomes" id="UP000053937"/>
    </source>
</evidence>
<dbReference type="InterPro" id="IPR019734">
    <property type="entry name" value="TPR_rpt"/>
</dbReference>
<dbReference type="OrthoDB" id="594666at2"/>
<dbReference type="EMBL" id="LMBR01000254">
    <property type="protein sequence ID" value="KUL20228.1"/>
    <property type="molecule type" value="Genomic_DNA"/>
</dbReference>
<organism evidence="2 3">
    <name type="scientific">Chlorobium limicola</name>
    <dbReference type="NCBI Taxonomy" id="1092"/>
    <lineage>
        <taxon>Bacteria</taxon>
        <taxon>Pseudomonadati</taxon>
        <taxon>Chlorobiota</taxon>
        <taxon>Chlorobiia</taxon>
        <taxon>Chlorobiales</taxon>
        <taxon>Chlorobiaceae</taxon>
        <taxon>Chlorobium/Pelodictyon group</taxon>
        <taxon>Chlorobium</taxon>
    </lineage>
</organism>
<comment type="caution">
    <text evidence="2">The sequence shown here is derived from an EMBL/GenBank/DDBJ whole genome shotgun (WGS) entry which is preliminary data.</text>
</comment>
<name>A0A101J4T4_CHLLI</name>
<accession>A0A101J4T4</accession>
<reference evidence="2 3" key="1">
    <citation type="submission" date="2015-10" db="EMBL/GenBank/DDBJ databases">
        <title>Draft Genome Sequence of Chlorobium limicola strain Frasassi Growing under Artificial Lighting in the Frasassi Cave System.</title>
        <authorList>
            <person name="Mansor M."/>
            <person name="Macalady J."/>
        </authorList>
    </citation>
    <scope>NUCLEOTIDE SEQUENCE [LARGE SCALE GENOMIC DNA]</scope>
    <source>
        <strain evidence="2 3">Frasassi</strain>
    </source>
</reference>
<keyword evidence="1" id="KW-0802">TPR repeat</keyword>
<dbReference type="SUPFAM" id="SSF48452">
    <property type="entry name" value="TPR-like"/>
    <property type="match status" value="1"/>
</dbReference>
<proteinExistence type="predicted"/>
<dbReference type="Proteomes" id="UP000053937">
    <property type="component" value="Unassembled WGS sequence"/>
</dbReference>
<dbReference type="AlphaFoldDB" id="A0A101J4T4"/>
<dbReference type="Gene3D" id="1.25.40.10">
    <property type="entry name" value="Tetratricopeptide repeat domain"/>
    <property type="match status" value="1"/>
</dbReference>
<feature type="repeat" description="TPR" evidence="1">
    <location>
        <begin position="143"/>
        <end position="176"/>
    </location>
</feature>
<protein>
    <submittedName>
        <fullName evidence="2">Uncharacterized protein</fullName>
    </submittedName>
</protein>
<keyword evidence="3" id="KW-1185">Reference proteome</keyword>
<evidence type="ECO:0000313" key="2">
    <source>
        <dbReference type="EMBL" id="KUL20228.1"/>
    </source>
</evidence>
<gene>
    <name evidence="2" type="ORF">ASB62_10120</name>
</gene>
<dbReference type="PROSITE" id="PS50005">
    <property type="entry name" value="TPR"/>
    <property type="match status" value="1"/>
</dbReference>
<dbReference type="RefSeq" id="WP_059139755.1">
    <property type="nucleotide sequence ID" value="NZ_LMBR01000254.1"/>
</dbReference>
<sequence length="191" mass="21163">MQNEPHLFFAEVSLDLSRGEFQAGLNKLQPLAGHYPDSYLINLLFAKALKGLMRHDLALGYLEKCCHLAPANQVAWKELISLEILGTQENVADTALLSDPVADELELLSAALQDFQPLKSTESFDPTPVMEQKQPFPDDAVIAVPTETLAKLFTQQGAYKKAIKVYTSLIQLNPDKADHYRSGIDALLELL</sequence>
<evidence type="ECO:0000256" key="1">
    <source>
        <dbReference type="PROSITE-ProRule" id="PRU00339"/>
    </source>
</evidence>